<evidence type="ECO:0000313" key="4">
    <source>
        <dbReference type="Proteomes" id="UP000028545"/>
    </source>
</evidence>
<accession>A0A084GFX7</accession>
<evidence type="ECO:0008006" key="5">
    <source>
        <dbReference type="Google" id="ProtNLM"/>
    </source>
</evidence>
<dbReference type="AlphaFoldDB" id="A0A084GFX7"/>
<feature type="compositionally biased region" description="Polar residues" evidence="1">
    <location>
        <begin position="270"/>
        <end position="279"/>
    </location>
</feature>
<dbReference type="HOGENOM" id="CLU_055673_1_1_1"/>
<dbReference type="RefSeq" id="XP_016646038.1">
    <property type="nucleotide sequence ID" value="XM_016784483.1"/>
</dbReference>
<proteinExistence type="predicted"/>
<keyword evidence="2" id="KW-1133">Transmembrane helix</keyword>
<feature type="region of interest" description="Disordered" evidence="1">
    <location>
        <begin position="235"/>
        <end position="279"/>
    </location>
</feature>
<keyword evidence="4" id="KW-1185">Reference proteome</keyword>
<feature type="transmembrane region" description="Helical" evidence="2">
    <location>
        <begin position="173"/>
        <end position="194"/>
    </location>
</feature>
<protein>
    <recommendedName>
        <fullName evidence="5">Tetraspanin tsp3</fullName>
    </recommendedName>
</protein>
<sequence>MPKQHLYFYALIFLCLALTGIAVTSFIAARNLSLPIPTPIILLPIILPLLFPPLTLLLIRTLKSPTAAPFLIRLLPPAHLLLLTVIATLLGQSLSPNSSNAVPCPLFTHWQSLYSAHDATRIRRIQDTLECCGLRSVRDMAWPFDSKGGRACVDTYGRNTACGGPWEGALRGVVGADLGVVLGLAVLQIIITFLSDENSPSWLRSLSNREQERVTGGGWRLISHPETGEVVENVEDDSDTEANNGARIEENGHREYGTMGARPGQEESESLNAHNQWRD</sequence>
<comment type="caution">
    <text evidence="3">The sequence shown here is derived from an EMBL/GenBank/DDBJ whole genome shotgun (WGS) entry which is preliminary data.</text>
</comment>
<gene>
    <name evidence="3" type="ORF">SAPIO_CDS1132</name>
</gene>
<dbReference type="EMBL" id="JOWA01000044">
    <property type="protein sequence ID" value="KEZ46239.1"/>
    <property type="molecule type" value="Genomic_DNA"/>
</dbReference>
<evidence type="ECO:0000256" key="2">
    <source>
        <dbReference type="SAM" id="Phobius"/>
    </source>
</evidence>
<keyword evidence="2" id="KW-0472">Membrane</keyword>
<dbReference type="KEGG" id="sapo:SAPIO_CDS1132"/>
<feature type="transmembrane region" description="Helical" evidence="2">
    <location>
        <begin position="71"/>
        <end position="90"/>
    </location>
</feature>
<evidence type="ECO:0000313" key="3">
    <source>
        <dbReference type="EMBL" id="KEZ46239.1"/>
    </source>
</evidence>
<dbReference type="OMA" id="RDMAWPF"/>
<reference evidence="3 4" key="1">
    <citation type="journal article" date="2014" name="Genome Announc.">
        <title>Draft genome sequence of the pathogenic fungus Scedosporium apiospermum.</title>
        <authorList>
            <person name="Vandeputte P."/>
            <person name="Ghamrawi S."/>
            <person name="Rechenmann M."/>
            <person name="Iltis A."/>
            <person name="Giraud S."/>
            <person name="Fleury M."/>
            <person name="Thornton C."/>
            <person name="Delhaes L."/>
            <person name="Meyer W."/>
            <person name="Papon N."/>
            <person name="Bouchara J.P."/>
        </authorList>
    </citation>
    <scope>NUCLEOTIDE SEQUENCE [LARGE SCALE GENOMIC DNA]</scope>
    <source>
        <strain evidence="3 4">IHEM 14462</strain>
    </source>
</reference>
<feature type="compositionally biased region" description="Basic and acidic residues" evidence="1">
    <location>
        <begin position="247"/>
        <end position="256"/>
    </location>
</feature>
<dbReference type="VEuPathDB" id="FungiDB:SAPIO_CDS1132"/>
<dbReference type="GeneID" id="27720204"/>
<keyword evidence="2" id="KW-0812">Transmembrane</keyword>
<feature type="transmembrane region" description="Helical" evidence="2">
    <location>
        <begin position="7"/>
        <end position="28"/>
    </location>
</feature>
<dbReference type="OrthoDB" id="71600at2759"/>
<dbReference type="Proteomes" id="UP000028545">
    <property type="component" value="Unassembled WGS sequence"/>
</dbReference>
<name>A0A084GFX7_PSEDA</name>
<evidence type="ECO:0000256" key="1">
    <source>
        <dbReference type="SAM" id="MobiDB-lite"/>
    </source>
</evidence>
<feature type="transmembrane region" description="Helical" evidence="2">
    <location>
        <begin position="40"/>
        <end position="59"/>
    </location>
</feature>
<organism evidence="3 4">
    <name type="scientific">Pseudallescheria apiosperma</name>
    <name type="common">Scedosporium apiospermum</name>
    <dbReference type="NCBI Taxonomy" id="563466"/>
    <lineage>
        <taxon>Eukaryota</taxon>
        <taxon>Fungi</taxon>
        <taxon>Dikarya</taxon>
        <taxon>Ascomycota</taxon>
        <taxon>Pezizomycotina</taxon>
        <taxon>Sordariomycetes</taxon>
        <taxon>Hypocreomycetidae</taxon>
        <taxon>Microascales</taxon>
        <taxon>Microascaceae</taxon>
        <taxon>Scedosporium</taxon>
    </lineage>
</organism>